<dbReference type="SUPFAM" id="SSF53474">
    <property type="entry name" value="alpha/beta-Hydrolases"/>
    <property type="match status" value="1"/>
</dbReference>
<accession>A0A370BE64</accession>
<dbReference type="InterPro" id="IPR039069">
    <property type="entry name" value="CE7"/>
</dbReference>
<feature type="active site" description="Charge relay system" evidence="1">
    <location>
        <position position="305"/>
    </location>
</feature>
<evidence type="ECO:0000256" key="2">
    <source>
        <dbReference type="PIRSR" id="PIRSR639069-2"/>
    </source>
</evidence>
<dbReference type="Proteomes" id="UP000253741">
    <property type="component" value="Unassembled WGS sequence"/>
</dbReference>
<feature type="domain" description="Acetyl xylan esterase" evidence="4">
    <location>
        <begin position="27"/>
        <end position="310"/>
    </location>
</feature>
<dbReference type="PANTHER" id="PTHR40111:SF1">
    <property type="entry name" value="CEPHALOSPORIN-C DEACETYLASE"/>
    <property type="match status" value="1"/>
</dbReference>
<dbReference type="OrthoDB" id="9770528at2"/>
<dbReference type="RefSeq" id="WP_114621758.1">
    <property type="nucleotide sequence ID" value="NZ_QQNA01000005.1"/>
</dbReference>
<dbReference type="InterPro" id="IPR008391">
    <property type="entry name" value="AXE1_dom"/>
</dbReference>
<evidence type="ECO:0000259" key="4">
    <source>
        <dbReference type="Pfam" id="PF05448"/>
    </source>
</evidence>
<feature type="region of interest" description="Disordered" evidence="3">
    <location>
        <begin position="322"/>
        <end position="349"/>
    </location>
</feature>
<reference evidence="5 6" key="1">
    <citation type="submission" date="2018-07" db="EMBL/GenBank/DDBJ databases">
        <title>Streptomyces species from bats.</title>
        <authorList>
            <person name="Dunlap C."/>
        </authorList>
    </citation>
    <scope>NUCLEOTIDE SEQUENCE [LARGE SCALE GENOMIC DNA]</scope>
    <source>
        <strain evidence="5 6">AC230</strain>
    </source>
</reference>
<organism evidence="5 6">
    <name type="scientific">Streptomyces corynorhini</name>
    <dbReference type="NCBI Taxonomy" id="2282652"/>
    <lineage>
        <taxon>Bacteria</taxon>
        <taxon>Bacillati</taxon>
        <taxon>Actinomycetota</taxon>
        <taxon>Actinomycetes</taxon>
        <taxon>Kitasatosporales</taxon>
        <taxon>Streptomycetaceae</taxon>
        <taxon>Streptomyces</taxon>
    </lineage>
</organism>
<feature type="compositionally biased region" description="Low complexity" evidence="3">
    <location>
        <begin position="1"/>
        <end position="14"/>
    </location>
</feature>
<name>A0A370BE64_9ACTN</name>
<dbReference type="Pfam" id="PF05448">
    <property type="entry name" value="AXE1"/>
    <property type="match status" value="1"/>
</dbReference>
<dbReference type="Gene3D" id="3.40.50.1820">
    <property type="entry name" value="alpha/beta hydrolase"/>
    <property type="match status" value="1"/>
</dbReference>
<comment type="caution">
    <text evidence="5">The sequence shown here is derived from an EMBL/GenBank/DDBJ whole genome shotgun (WGS) entry which is preliminary data.</text>
</comment>
<feature type="active site" description="Nucleophile" evidence="1">
    <location>
        <position position="192"/>
    </location>
</feature>
<dbReference type="GO" id="GO:0052689">
    <property type="term" value="F:carboxylic ester hydrolase activity"/>
    <property type="evidence" value="ECO:0007669"/>
    <property type="project" value="TreeGrafter"/>
</dbReference>
<evidence type="ECO:0000256" key="3">
    <source>
        <dbReference type="SAM" id="MobiDB-lite"/>
    </source>
</evidence>
<dbReference type="GO" id="GO:0005976">
    <property type="term" value="P:polysaccharide metabolic process"/>
    <property type="evidence" value="ECO:0007669"/>
    <property type="project" value="TreeGrafter"/>
</dbReference>
<protein>
    <submittedName>
        <fullName evidence="5">Acetylxylan esterase</fullName>
    </submittedName>
</protein>
<gene>
    <name evidence="5" type="ORF">DVH02_01130</name>
</gene>
<evidence type="ECO:0000313" key="6">
    <source>
        <dbReference type="Proteomes" id="UP000253741"/>
    </source>
</evidence>
<evidence type="ECO:0000256" key="1">
    <source>
        <dbReference type="PIRSR" id="PIRSR639069-1"/>
    </source>
</evidence>
<dbReference type="AlphaFoldDB" id="A0A370BE64"/>
<evidence type="ECO:0000313" key="5">
    <source>
        <dbReference type="EMBL" id="RDG39941.1"/>
    </source>
</evidence>
<sequence length="349" mass="36520">MAAFAHDFPFDPAHGWTPDESSPAPAPAAPDDFAAFWRARHAEAREVATDPELGPVEDERDGVRIHAVTFTSVGGVRLGGWLALPAGGPAAYGFVVGHGYGGRHAPGPDVPLPLPGAAAILPCVRGMGARGRVPGIPDTADEHVLHGIASRDTYVIGDCVADLWCAASALHELVPELAPTAGGAPLGYLGESFGGGLGALALPWDERFGAAQLTVPTFGNHPLRLTLPCVGSGEPLRAHHRVHPEVTEVLRYFDAATAATRLELPTLVAAALFDPVVPPPGQFAVYDALAGPRELHVMSAGHFEHPGLDTEQEALRAARRRFFAERTAAPRNGRGSGGPPLSRSRSSRA</sequence>
<keyword evidence="6" id="KW-1185">Reference proteome</keyword>
<feature type="compositionally biased region" description="Low complexity" evidence="3">
    <location>
        <begin position="325"/>
        <end position="349"/>
    </location>
</feature>
<dbReference type="PANTHER" id="PTHR40111">
    <property type="entry name" value="CEPHALOSPORIN-C DEACETYLASE"/>
    <property type="match status" value="1"/>
</dbReference>
<dbReference type="InterPro" id="IPR029058">
    <property type="entry name" value="AB_hydrolase_fold"/>
</dbReference>
<dbReference type="EMBL" id="QQNA01000005">
    <property type="protein sequence ID" value="RDG39941.1"/>
    <property type="molecule type" value="Genomic_DNA"/>
</dbReference>
<feature type="active site" description="Charge relay system" evidence="1">
    <location>
        <position position="274"/>
    </location>
</feature>
<feature type="region of interest" description="Disordered" evidence="3">
    <location>
        <begin position="1"/>
        <end position="30"/>
    </location>
</feature>
<feature type="binding site" evidence="2">
    <location>
        <position position="100"/>
    </location>
    <ligand>
        <name>substrate</name>
    </ligand>
</feature>
<proteinExistence type="predicted"/>